<organism evidence="1 2">
    <name type="scientific">Malus domestica</name>
    <name type="common">Apple</name>
    <name type="synonym">Pyrus malus</name>
    <dbReference type="NCBI Taxonomy" id="3750"/>
    <lineage>
        <taxon>Eukaryota</taxon>
        <taxon>Viridiplantae</taxon>
        <taxon>Streptophyta</taxon>
        <taxon>Embryophyta</taxon>
        <taxon>Tracheophyta</taxon>
        <taxon>Spermatophyta</taxon>
        <taxon>Magnoliopsida</taxon>
        <taxon>eudicotyledons</taxon>
        <taxon>Gunneridae</taxon>
        <taxon>Pentapetalae</taxon>
        <taxon>rosids</taxon>
        <taxon>fabids</taxon>
        <taxon>Rosales</taxon>
        <taxon>Rosaceae</taxon>
        <taxon>Amygdaloideae</taxon>
        <taxon>Maleae</taxon>
        <taxon>Malus</taxon>
    </lineage>
</organism>
<sequence length="92" mass="10747">MEVLNRIYVEVVGPKKRNQVRVFGLGVAWVDVPGIVTKQRGISREVKYLREAYEAHKQAIAVVEEKVTRMMHEVNEKAENMKREPESNKRRI</sequence>
<evidence type="ECO:0000313" key="1">
    <source>
        <dbReference type="EMBL" id="RXH97401.1"/>
    </source>
</evidence>
<evidence type="ECO:0000313" key="2">
    <source>
        <dbReference type="Proteomes" id="UP000290289"/>
    </source>
</evidence>
<comment type="caution">
    <text evidence="1">The sequence shown here is derived from an EMBL/GenBank/DDBJ whole genome shotgun (WGS) entry which is preliminary data.</text>
</comment>
<name>A0A498JW25_MALDO</name>
<dbReference type="STRING" id="3750.A0A498JW25"/>
<keyword evidence="2" id="KW-1185">Reference proteome</keyword>
<dbReference type="EMBL" id="RDQH01000331">
    <property type="protein sequence ID" value="RXH97401.1"/>
    <property type="molecule type" value="Genomic_DNA"/>
</dbReference>
<dbReference type="AlphaFoldDB" id="A0A498JW25"/>
<dbReference type="Proteomes" id="UP000290289">
    <property type="component" value="Chromosome 5"/>
</dbReference>
<reference evidence="1 2" key="1">
    <citation type="submission" date="2018-10" db="EMBL/GenBank/DDBJ databases">
        <title>A high-quality apple genome assembly.</title>
        <authorList>
            <person name="Hu J."/>
        </authorList>
    </citation>
    <scope>NUCLEOTIDE SEQUENCE [LARGE SCALE GENOMIC DNA]</scope>
    <source>
        <strain evidence="2">cv. HFTH1</strain>
        <tissue evidence="1">Young leaf</tissue>
    </source>
</reference>
<proteinExistence type="predicted"/>
<protein>
    <submittedName>
        <fullName evidence="1">Uncharacterized protein</fullName>
    </submittedName>
</protein>
<gene>
    <name evidence="1" type="ORF">DVH24_007747</name>
</gene>
<accession>A0A498JW25</accession>